<dbReference type="GO" id="GO:0080044">
    <property type="term" value="F:quercetin 7-O-glucosyltransferase activity"/>
    <property type="evidence" value="ECO:0007669"/>
    <property type="project" value="TreeGrafter"/>
</dbReference>
<dbReference type="PANTHER" id="PTHR11926">
    <property type="entry name" value="GLUCOSYL/GLUCURONOSYL TRANSFERASES"/>
    <property type="match status" value="1"/>
</dbReference>
<evidence type="ECO:0000256" key="2">
    <source>
        <dbReference type="ARBA" id="ARBA00022679"/>
    </source>
</evidence>
<accession>A0A803LX57</accession>
<evidence type="ECO:0000256" key="1">
    <source>
        <dbReference type="ARBA" id="ARBA00009995"/>
    </source>
</evidence>
<keyword evidence="4" id="KW-1185">Reference proteome</keyword>
<dbReference type="AlphaFoldDB" id="A0A803LX57"/>
<dbReference type="InterPro" id="IPR002213">
    <property type="entry name" value="UDP_glucos_trans"/>
</dbReference>
<dbReference type="CDD" id="cd03784">
    <property type="entry name" value="GT1_Gtf-like"/>
    <property type="match status" value="1"/>
</dbReference>
<name>A0A803LX57_CHEQI</name>
<reference evidence="3" key="1">
    <citation type="journal article" date="2017" name="Nature">
        <title>The genome of Chenopodium quinoa.</title>
        <authorList>
            <person name="Jarvis D.E."/>
            <person name="Ho Y.S."/>
            <person name="Lightfoot D.J."/>
            <person name="Schmoeckel S.M."/>
            <person name="Li B."/>
            <person name="Borm T.J.A."/>
            <person name="Ohyanagi H."/>
            <person name="Mineta K."/>
            <person name="Michell C.T."/>
            <person name="Saber N."/>
            <person name="Kharbatia N.M."/>
            <person name="Rupper R.R."/>
            <person name="Sharp A.R."/>
            <person name="Dally N."/>
            <person name="Boughton B.A."/>
            <person name="Woo Y.H."/>
            <person name="Gao G."/>
            <person name="Schijlen E.G.W.M."/>
            <person name="Guo X."/>
            <person name="Momin A.A."/>
            <person name="Negrao S."/>
            <person name="Al-Babili S."/>
            <person name="Gehring C."/>
            <person name="Roessner U."/>
            <person name="Jung C."/>
            <person name="Murphy K."/>
            <person name="Arold S.T."/>
            <person name="Gojobori T."/>
            <person name="van der Linden C.G."/>
            <person name="van Loo E.N."/>
            <person name="Jellen E.N."/>
            <person name="Maughan P.J."/>
            <person name="Tester M."/>
        </authorList>
    </citation>
    <scope>NUCLEOTIDE SEQUENCE [LARGE SCALE GENOMIC DNA]</scope>
    <source>
        <strain evidence="3">cv. PI 614886</strain>
    </source>
</reference>
<proteinExistence type="inferred from homology"/>
<organism evidence="3 4">
    <name type="scientific">Chenopodium quinoa</name>
    <name type="common">Quinoa</name>
    <dbReference type="NCBI Taxonomy" id="63459"/>
    <lineage>
        <taxon>Eukaryota</taxon>
        <taxon>Viridiplantae</taxon>
        <taxon>Streptophyta</taxon>
        <taxon>Embryophyta</taxon>
        <taxon>Tracheophyta</taxon>
        <taxon>Spermatophyta</taxon>
        <taxon>Magnoliopsida</taxon>
        <taxon>eudicotyledons</taxon>
        <taxon>Gunneridae</taxon>
        <taxon>Pentapetalae</taxon>
        <taxon>Caryophyllales</taxon>
        <taxon>Chenopodiaceae</taxon>
        <taxon>Chenopodioideae</taxon>
        <taxon>Atripliceae</taxon>
        <taxon>Chenopodium</taxon>
    </lineage>
</organism>
<dbReference type="PANTHER" id="PTHR11926:SF1047">
    <property type="entry name" value="UDP-GLUCOSE IRIDOID GLUCOSYLTRANSFERASE-LIKE ISOFORM X1"/>
    <property type="match status" value="1"/>
</dbReference>
<dbReference type="SUPFAM" id="SSF53756">
    <property type="entry name" value="UDP-Glycosyltransferase/glycogen phosphorylase"/>
    <property type="match status" value="1"/>
</dbReference>
<dbReference type="Gene3D" id="3.40.50.2000">
    <property type="entry name" value="Glycogen Phosphorylase B"/>
    <property type="match status" value="2"/>
</dbReference>
<protein>
    <submittedName>
        <fullName evidence="3">Uncharacterized protein</fullName>
    </submittedName>
</protein>
<dbReference type="Gramene" id="AUR62020058-RA">
    <property type="protein sequence ID" value="AUR62020058-RA:cds"/>
    <property type="gene ID" value="AUR62020058"/>
</dbReference>
<comment type="similarity">
    <text evidence="1">Belongs to the UDP-glycosyltransferase family.</text>
</comment>
<dbReference type="GO" id="GO:0080043">
    <property type="term" value="F:quercetin 3-O-glucosyltransferase activity"/>
    <property type="evidence" value="ECO:0007669"/>
    <property type="project" value="TreeGrafter"/>
</dbReference>
<sequence length="361" mass="40360">MPLKAADVGGLEVTNVVDGVGGVIGFTRSLNKMYKEQFEKSVQELMAYENERKRGKIGCIIYDVFMYFAQSVADQFMIPGICLRTSCAASILGITATHTPQERGFNMPVHVPIESLVQVPELKALELGKVAEHLNELNAAVATAFNKSIAIIVNTMGFLEWAAINKAQEYFKATVYPIGPFHLYAENTNKSNSLLNEDPTCIAWLNQHPPRSVLYVSFGSLASMSEKDLLETATGLVQSNQPFLWVIRPKMVIGGRCWAEILPRDLIERIEETGLVVSWAPQRQVLGHGSIGGFWTHCGWNSTIEGVCEGVPMIWMQIENEIERKNVKRIVRDLMVDEKGKEMRIGVEGRNRVVFQGWMKP</sequence>
<evidence type="ECO:0000313" key="4">
    <source>
        <dbReference type="Proteomes" id="UP000596660"/>
    </source>
</evidence>
<dbReference type="Pfam" id="PF00201">
    <property type="entry name" value="UDPGT"/>
    <property type="match status" value="1"/>
</dbReference>
<dbReference type="FunFam" id="3.40.50.2000:FF:000056">
    <property type="entry name" value="Glycosyltransferase"/>
    <property type="match status" value="1"/>
</dbReference>
<dbReference type="EnsemblPlants" id="AUR62020058-RA">
    <property type="protein sequence ID" value="AUR62020058-RA:cds"/>
    <property type="gene ID" value="AUR62020058"/>
</dbReference>
<dbReference type="OMA" id="EMAWELY"/>
<evidence type="ECO:0000313" key="3">
    <source>
        <dbReference type="EnsemblPlants" id="AUR62020058-RA:cds"/>
    </source>
</evidence>
<reference evidence="3" key="2">
    <citation type="submission" date="2021-03" db="UniProtKB">
        <authorList>
            <consortium name="EnsemblPlants"/>
        </authorList>
    </citation>
    <scope>IDENTIFICATION</scope>
</reference>
<keyword evidence="2" id="KW-0808">Transferase</keyword>
<dbReference type="Proteomes" id="UP000596660">
    <property type="component" value="Unplaced"/>
</dbReference>